<evidence type="ECO:0000256" key="2">
    <source>
        <dbReference type="ARBA" id="ARBA00009403"/>
    </source>
</evidence>
<dbReference type="GO" id="GO:0005829">
    <property type="term" value="C:cytosol"/>
    <property type="evidence" value="ECO:0007669"/>
    <property type="project" value="TreeGrafter"/>
</dbReference>
<dbReference type="PANTHER" id="PTHR11414">
    <property type="entry name" value="CYSTATIN FAMILY MEMBER"/>
    <property type="match status" value="1"/>
</dbReference>
<dbReference type="Proteomes" id="UP000030764">
    <property type="component" value="Unassembled WGS sequence"/>
</dbReference>
<reference evidence="7 9" key="1">
    <citation type="journal article" date="2014" name="Nat. Genet.">
        <title>Genome and transcriptome of the porcine whipworm Trichuris suis.</title>
        <authorList>
            <person name="Jex A.R."/>
            <person name="Nejsum P."/>
            <person name="Schwarz E.M."/>
            <person name="Hu L."/>
            <person name="Young N.D."/>
            <person name="Hall R.S."/>
            <person name="Korhonen P.K."/>
            <person name="Liao S."/>
            <person name="Thamsborg S."/>
            <person name="Xia J."/>
            <person name="Xu P."/>
            <person name="Wang S."/>
            <person name="Scheerlinck J.P."/>
            <person name="Hofmann A."/>
            <person name="Sternberg P.W."/>
            <person name="Wang J."/>
            <person name="Gasser R.B."/>
        </authorList>
    </citation>
    <scope>NUCLEOTIDE SEQUENCE [LARGE SCALE GENOMIC DNA]</scope>
    <source>
        <strain evidence="8">DCEP-RM93F</strain>
        <strain evidence="7">DCEP-RM93M</strain>
    </source>
</reference>
<dbReference type="PRINTS" id="PR00295">
    <property type="entry name" value="STEFINA"/>
</dbReference>
<evidence type="ECO:0000259" key="6">
    <source>
        <dbReference type="SMART" id="SM00043"/>
    </source>
</evidence>
<dbReference type="GO" id="GO:0004869">
    <property type="term" value="F:cysteine-type endopeptidase inhibitor activity"/>
    <property type="evidence" value="ECO:0007669"/>
    <property type="project" value="UniProtKB-KW"/>
</dbReference>
<name>A0A085LUN7_9BILA</name>
<dbReference type="EMBL" id="KL367486">
    <property type="protein sequence ID" value="KFD70667.1"/>
    <property type="molecule type" value="Genomic_DNA"/>
</dbReference>
<dbReference type="InterPro" id="IPR046350">
    <property type="entry name" value="Cystatin_sf"/>
</dbReference>
<dbReference type="EMBL" id="KL363287">
    <property type="protein sequence ID" value="KFD48683.1"/>
    <property type="molecule type" value="Genomic_DNA"/>
</dbReference>
<dbReference type="InterPro" id="IPR001713">
    <property type="entry name" value="Prot_inh_stefin"/>
</dbReference>
<comment type="subcellular location">
    <subcellularLocation>
        <location evidence="1">Cytoplasm</location>
    </subcellularLocation>
</comment>
<gene>
    <name evidence="7" type="ORF">M513_10467</name>
    <name evidence="8" type="ORF">M514_10467</name>
</gene>
<comment type="similarity">
    <text evidence="2">Belongs to the cystatin family.</text>
</comment>
<protein>
    <recommendedName>
        <fullName evidence="6">Cystatin domain-containing protein</fullName>
    </recommendedName>
</protein>
<dbReference type="InterPro" id="IPR000010">
    <property type="entry name" value="Cystatin_dom"/>
</dbReference>
<keyword evidence="9" id="KW-1185">Reference proteome</keyword>
<dbReference type="CDD" id="cd00042">
    <property type="entry name" value="CY"/>
    <property type="match status" value="1"/>
</dbReference>
<evidence type="ECO:0000256" key="5">
    <source>
        <dbReference type="ARBA" id="ARBA00022704"/>
    </source>
</evidence>
<keyword evidence="4" id="KW-0646">Protease inhibitor</keyword>
<organism evidence="7 9">
    <name type="scientific">Trichuris suis</name>
    <name type="common">pig whipworm</name>
    <dbReference type="NCBI Taxonomy" id="68888"/>
    <lineage>
        <taxon>Eukaryota</taxon>
        <taxon>Metazoa</taxon>
        <taxon>Ecdysozoa</taxon>
        <taxon>Nematoda</taxon>
        <taxon>Enoplea</taxon>
        <taxon>Dorylaimia</taxon>
        <taxon>Trichinellida</taxon>
        <taxon>Trichuridae</taxon>
        <taxon>Trichuris</taxon>
    </lineage>
</organism>
<dbReference type="SMART" id="SM00043">
    <property type="entry name" value="CY"/>
    <property type="match status" value="1"/>
</dbReference>
<keyword evidence="5" id="KW-0789">Thiol protease inhibitor</keyword>
<dbReference type="Proteomes" id="UP000030758">
    <property type="component" value="Unassembled WGS sequence"/>
</dbReference>
<dbReference type="Gene3D" id="3.10.450.10">
    <property type="match status" value="1"/>
</dbReference>
<dbReference type="PANTHER" id="PTHR11414:SF21">
    <property type="entry name" value="CYSTATIN 14A, TANDEM DUPLICATE 1-RELATED"/>
    <property type="match status" value="1"/>
</dbReference>
<feature type="domain" description="Cystatin" evidence="6">
    <location>
        <begin position="5"/>
        <end position="98"/>
    </location>
</feature>
<evidence type="ECO:0000256" key="4">
    <source>
        <dbReference type="ARBA" id="ARBA00022690"/>
    </source>
</evidence>
<evidence type="ECO:0000313" key="7">
    <source>
        <dbReference type="EMBL" id="KFD48683.1"/>
    </source>
</evidence>
<evidence type="ECO:0000256" key="1">
    <source>
        <dbReference type="ARBA" id="ARBA00004496"/>
    </source>
</evidence>
<dbReference type="FunFam" id="3.10.450.10:FF:000001">
    <property type="entry name" value="Cystatin-A"/>
    <property type="match status" value="1"/>
</dbReference>
<keyword evidence="3" id="KW-0963">Cytoplasm</keyword>
<dbReference type="Pfam" id="PF00031">
    <property type="entry name" value="Cystatin"/>
    <property type="match status" value="1"/>
</dbReference>
<evidence type="ECO:0000313" key="9">
    <source>
        <dbReference type="Proteomes" id="UP000030764"/>
    </source>
</evidence>
<evidence type="ECO:0000313" key="8">
    <source>
        <dbReference type="EMBL" id="KFD70667.1"/>
    </source>
</evidence>
<sequence length="98" mass="11144">MSTVMCGGTSGERKPSDDEVELALKVKSDVESQLNRTFNTFKPTGVRTQVVAGVNYFFKVMVGDNEFVHLRVHRTLQRDVQLHGVQHGKKQEDELTYF</sequence>
<dbReference type="AlphaFoldDB" id="A0A085LUN7"/>
<proteinExistence type="inferred from homology"/>
<evidence type="ECO:0000256" key="3">
    <source>
        <dbReference type="ARBA" id="ARBA00022490"/>
    </source>
</evidence>
<dbReference type="SUPFAM" id="SSF54403">
    <property type="entry name" value="Cystatin/monellin"/>
    <property type="match status" value="1"/>
</dbReference>
<accession>A0A085LUN7</accession>